<name>A0A2T1GG97_9CYAN</name>
<evidence type="ECO:0000313" key="1">
    <source>
        <dbReference type="EMBL" id="PSB56629.1"/>
    </source>
</evidence>
<protein>
    <submittedName>
        <fullName evidence="1">Uncharacterized protein</fullName>
    </submittedName>
</protein>
<gene>
    <name evidence="1" type="ORF">C7B77_11250</name>
</gene>
<dbReference type="Proteomes" id="UP000238937">
    <property type="component" value="Unassembled WGS sequence"/>
</dbReference>
<evidence type="ECO:0000313" key="2">
    <source>
        <dbReference type="Proteomes" id="UP000238937"/>
    </source>
</evidence>
<dbReference type="RefSeq" id="WP_106304263.1">
    <property type="nucleotide sequence ID" value="NZ_PVWO01000116.1"/>
</dbReference>
<proteinExistence type="predicted"/>
<sequence>MTDKPSIVEFKTDRIVCIDRENLHLFAEVIDIIQISSRCWVKPLAIARSNPESFNLEFLHDLRDAAQLILPTDLFRDALDTEVLPLISELFYPTKDSIRSTNAQRVLYQFIADLYRLP</sequence>
<dbReference type="AlphaFoldDB" id="A0A2T1GG97"/>
<keyword evidence="2" id="KW-1185">Reference proteome</keyword>
<dbReference type="OrthoDB" id="561517at2"/>
<organism evidence="1 2">
    <name type="scientific">Chamaesiphon polymorphus CCALA 037</name>
    <dbReference type="NCBI Taxonomy" id="2107692"/>
    <lineage>
        <taxon>Bacteria</taxon>
        <taxon>Bacillati</taxon>
        <taxon>Cyanobacteriota</taxon>
        <taxon>Cyanophyceae</taxon>
        <taxon>Gomontiellales</taxon>
        <taxon>Chamaesiphonaceae</taxon>
        <taxon>Chamaesiphon</taxon>
    </lineage>
</organism>
<dbReference type="EMBL" id="PVWO01000116">
    <property type="protein sequence ID" value="PSB56629.1"/>
    <property type="molecule type" value="Genomic_DNA"/>
</dbReference>
<accession>A0A2T1GG97</accession>
<comment type="caution">
    <text evidence="1">The sequence shown here is derived from an EMBL/GenBank/DDBJ whole genome shotgun (WGS) entry which is preliminary data.</text>
</comment>
<reference evidence="1 2" key="1">
    <citation type="submission" date="2018-03" db="EMBL/GenBank/DDBJ databases">
        <title>The ancient ancestry and fast evolution of plastids.</title>
        <authorList>
            <person name="Moore K.R."/>
            <person name="Magnabosco C."/>
            <person name="Momper L."/>
            <person name="Gold D.A."/>
            <person name="Bosak T."/>
            <person name="Fournier G.P."/>
        </authorList>
    </citation>
    <scope>NUCLEOTIDE SEQUENCE [LARGE SCALE GENOMIC DNA]</scope>
    <source>
        <strain evidence="1 2">CCALA 037</strain>
    </source>
</reference>